<evidence type="ECO:0000313" key="3">
    <source>
        <dbReference type="WBParaSite" id="L893_g11051.t1"/>
    </source>
</evidence>
<proteinExistence type="predicted"/>
<sequence length="39" mass="4066">NLLLPSSSDSSNLHGSSKFRPLWGSSEADDSSSGIDDVT</sequence>
<feature type="compositionally biased region" description="Low complexity" evidence="1">
    <location>
        <begin position="1"/>
        <end position="16"/>
    </location>
</feature>
<evidence type="ECO:0000313" key="2">
    <source>
        <dbReference type="Proteomes" id="UP000095287"/>
    </source>
</evidence>
<dbReference type="WBParaSite" id="L893_g11051.t1">
    <property type="protein sequence ID" value="L893_g11051.t1"/>
    <property type="gene ID" value="L893_g11051"/>
</dbReference>
<dbReference type="AlphaFoldDB" id="A0A1I7XZH2"/>
<name>A0A1I7XZH2_9BILA</name>
<accession>A0A1I7XZH2</accession>
<keyword evidence="2" id="KW-1185">Reference proteome</keyword>
<dbReference type="Proteomes" id="UP000095287">
    <property type="component" value="Unplaced"/>
</dbReference>
<evidence type="ECO:0000256" key="1">
    <source>
        <dbReference type="SAM" id="MobiDB-lite"/>
    </source>
</evidence>
<protein>
    <submittedName>
        <fullName evidence="3">ICA69 domain-containing protein</fullName>
    </submittedName>
</protein>
<organism evidence="2 3">
    <name type="scientific">Steinernema glaseri</name>
    <dbReference type="NCBI Taxonomy" id="37863"/>
    <lineage>
        <taxon>Eukaryota</taxon>
        <taxon>Metazoa</taxon>
        <taxon>Ecdysozoa</taxon>
        <taxon>Nematoda</taxon>
        <taxon>Chromadorea</taxon>
        <taxon>Rhabditida</taxon>
        <taxon>Tylenchina</taxon>
        <taxon>Panagrolaimomorpha</taxon>
        <taxon>Strongyloidoidea</taxon>
        <taxon>Steinernematidae</taxon>
        <taxon>Steinernema</taxon>
    </lineage>
</organism>
<feature type="region of interest" description="Disordered" evidence="1">
    <location>
        <begin position="1"/>
        <end position="39"/>
    </location>
</feature>
<reference evidence="3" key="1">
    <citation type="submission" date="2016-11" db="UniProtKB">
        <authorList>
            <consortium name="WormBaseParasite"/>
        </authorList>
    </citation>
    <scope>IDENTIFICATION</scope>
</reference>